<evidence type="ECO:0000256" key="3">
    <source>
        <dbReference type="ARBA" id="ARBA00023237"/>
    </source>
</evidence>
<sequence length="386" mass="40786">MKRITAALLITLSISGCSTFEQMTSAIMPTKDAHPPKALKEFKATASARTLWQVSTGSGVGKESVRIHPYISGNGIFVAGGHSASAWDKTSGKRLWQTTVDEEITAGVNGGEGVIFLGADNGSAIALDQQTGKTLWKVGLGNEVLAVSTAQNGVVAFRTSGDGLYGLSTRTGEGLWRQARQSPTLSLRGASTPLVVGNAVIAGFDSGVVTAFDLQKGRALWEIPLSVPRGSSDLDHMTDVDGKMKTLGEALFAASYNGQIAGINMRTGGVAWAEPYSSYTGVDADPNGLYTSSDEGDLWKLDPQTGHPLWKMDDLERRQPTAPTLMGNYIVVGDKEGYLHWINTGTGQFAARVRGDSAGYTVAPELDGSVVYTFGKSGLLSAFSIQ</sequence>
<dbReference type="SMART" id="SM00564">
    <property type="entry name" value="PQQ"/>
    <property type="match status" value="7"/>
</dbReference>
<dbReference type="PANTHER" id="PTHR34512:SF30">
    <property type="entry name" value="OUTER MEMBRANE PROTEIN ASSEMBLY FACTOR BAMB"/>
    <property type="match status" value="1"/>
</dbReference>
<dbReference type="Proteomes" id="UP000510621">
    <property type="component" value="Chromosome"/>
</dbReference>
<accession>A0A7L6AR15</accession>
<keyword evidence="8" id="KW-1185">Reference proteome</keyword>
<reference evidence="7" key="1">
    <citation type="submission" date="2020-06" db="EMBL/GenBank/DDBJ databases">
        <title>Analysis procedures for assessing recovery of high quality, complete, closed genomes from Nanopore long read metagenome sequencing.</title>
        <authorList>
            <person name="Bessarab I."/>
            <person name="Arumugam K."/>
            <person name="Haryono M."/>
            <person name="Liu X."/>
            <person name="Roy S."/>
            <person name="Zuniga-Montanez R.E."/>
            <person name="Qiu G."/>
            <person name="Drautz-Moses D.I."/>
            <person name="Law Y.Y."/>
            <person name="Wuertz S."/>
            <person name="Lauro F.M."/>
            <person name="Huson D.H."/>
            <person name="Williams R.B."/>
        </authorList>
    </citation>
    <scope>NUCLEOTIDE SEQUENCE [LARGE SCALE GENOMIC DNA]</scope>
    <source>
        <strain evidence="7">SSD2</strain>
    </source>
</reference>
<dbReference type="InterPro" id="IPR011047">
    <property type="entry name" value="Quinoprotein_ADH-like_sf"/>
</dbReference>
<comment type="subcellular location">
    <subcellularLocation>
        <location evidence="4">Cell outer membrane</location>
        <topology evidence="4">Lipid-anchor</topology>
    </subcellularLocation>
</comment>
<evidence type="ECO:0000256" key="4">
    <source>
        <dbReference type="HAMAP-Rule" id="MF_00923"/>
    </source>
</evidence>
<dbReference type="Pfam" id="PF13360">
    <property type="entry name" value="PQQ_2"/>
    <property type="match status" value="1"/>
</dbReference>
<proteinExistence type="inferred from homology"/>
<dbReference type="KEGG" id="this:HZT40_08025"/>
<dbReference type="Gene3D" id="2.130.10.10">
    <property type="entry name" value="YVTN repeat-like/Quinoprotein amine dehydrogenase"/>
    <property type="match status" value="1"/>
</dbReference>
<comment type="subunit">
    <text evidence="4">Part of the Bam complex.</text>
</comment>
<comment type="function">
    <text evidence="4">Part of the outer membrane protein assembly complex, which is involved in assembly and insertion of beta-barrel proteins into the outer membrane.</text>
</comment>
<dbReference type="InterPro" id="IPR002372">
    <property type="entry name" value="PQQ_rpt_dom"/>
</dbReference>
<feature type="domain" description="Pyrrolo-quinoline quinone repeat" evidence="6">
    <location>
        <begin position="84"/>
        <end position="311"/>
    </location>
</feature>
<evidence type="ECO:0000256" key="5">
    <source>
        <dbReference type="SAM" id="SignalP"/>
    </source>
</evidence>
<keyword evidence="4" id="KW-0564">Palmitate</keyword>
<evidence type="ECO:0000259" key="6">
    <source>
        <dbReference type="Pfam" id="PF13360"/>
    </source>
</evidence>
<feature type="chain" id="PRO_5029994513" description="Outer membrane protein assembly factor BamB" evidence="5">
    <location>
        <begin position="20"/>
        <end position="386"/>
    </location>
</feature>
<evidence type="ECO:0000256" key="1">
    <source>
        <dbReference type="ARBA" id="ARBA00022729"/>
    </source>
</evidence>
<evidence type="ECO:0000313" key="7">
    <source>
        <dbReference type="EMBL" id="QLQ31544.1"/>
    </source>
</evidence>
<dbReference type="PROSITE" id="PS51257">
    <property type="entry name" value="PROKAR_LIPOPROTEIN"/>
    <property type="match status" value="1"/>
</dbReference>
<evidence type="ECO:0000256" key="2">
    <source>
        <dbReference type="ARBA" id="ARBA00023136"/>
    </source>
</evidence>
<dbReference type="AlphaFoldDB" id="A0A7L6AR15"/>
<dbReference type="InterPro" id="IPR015943">
    <property type="entry name" value="WD40/YVTN_repeat-like_dom_sf"/>
</dbReference>
<dbReference type="NCBIfam" id="TIGR03300">
    <property type="entry name" value="assembly_YfgL"/>
    <property type="match status" value="1"/>
</dbReference>
<protein>
    <recommendedName>
        <fullName evidence="4">Outer membrane protein assembly factor BamB</fullName>
    </recommendedName>
</protein>
<keyword evidence="2 4" id="KW-0472">Membrane</keyword>
<dbReference type="GO" id="GO:0009279">
    <property type="term" value="C:cell outer membrane"/>
    <property type="evidence" value="ECO:0007669"/>
    <property type="project" value="UniProtKB-SubCell"/>
</dbReference>
<dbReference type="PANTHER" id="PTHR34512">
    <property type="entry name" value="CELL SURFACE PROTEIN"/>
    <property type="match status" value="1"/>
</dbReference>
<name>A0A7L6AR15_9GAMM</name>
<organism evidence="7 8">
    <name type="scientific">Candidatus Thiothrix singaporensis</name>
    <dbReference type="NCBI Taxonomy" id="2799669"/>
    <lineage>
        <taxon>Bacteria</taxon>
        <taxon>Pseudomonadati</taxon>
        <taxon>Pseudomonadota</taxon>
        <taxon>Gammaproteobacteria</taxon>
        <taxon>Thiotrichales</taxon>
        <taxon>Thiotrichaceae</taxon>
        <taxon>Thiothrix</taxon>
    </lineage>
</organism>
<dbReference type="EMBL" id="CP059265">
    <property type="protein sequence ID" value="QLQ31544.1"/>
    <property type="molecule type" value="Genomic_DNA"/>
</dbReference>
<dbReference type="InterPro" id="IPR018391">
    <property type="entry name" value="PQQ_b-propeller_rpt"/>
</dbReference>
<dbReference type="SUPFAM" id="SSF50998">
    <property type="entry name" value="Quinoprotein alcohol dehydrogenase-like"/>
    <property type="match status" value="1"/>
</dbReference>
<keyword evidence="1 4" id="KW-0732">Signal</keyword>
<feature type="signal peptide" evidence="5">
    <location>
        <begin position="1"/>
        <end position="19"/>
    </location>
</feature>
<keyword evidence="4" id="KW-0449">Lipoprotein</keyword>
<keyword evidence="3 4" id="KW-0998">Cell outer membrane</keyword>
<dbReference type="HAMAP" id="MF_00923">
    <property type="entry name" value="OM_assembly_BamB"/>
    <property type="match status" value="1"/>
</dbReference>
<dbReference type="InterPro" id="IPR017687">
    <property type="entry name" value="BamB"/>
</dbReference>
<comment type="similarity">
    <text evidence="4">Belongs to the BamB family.</text>
</comment>
<dbReference type="GO" id="GO:0051205">
    <property type="term" value="P:protein insertion into membrane"/>
    <property type="evidence" value="ECO:0007669"/>
    <property type="project" value="UniProtKB-UniRule"/>
</dbReference>
<gene>
    <name evidence="4 7" type="primary">bamB</name>
    <name evidence="7" type="ORF">HZT40_08025</name>
</gene>
<evidence type="ECO:0000313" key="8">
    <source>
        <dbReference type="Proteomes" id="UP000510621"/>
    </source>
</evidence>
<dbReference type="GO" id="GO:0043165">
    <property type="term" value="P:Gram-negative-bacterium-type cell outer membrane assembly"/>
    <property type="evidence" value="ECO:0007669"/>
    <property type="project" value="UniProtKB-UniRule"/>
</dbReference>